<organism evidence="1 2">
    <name type="scientific">Saccoglossus kowalevskii</name>
    <name type="common">Acorn worm</name>
    <dbReference type="NCBI Taxonomy" id="10224"/>
    <lineage>
        <taxon>Eukaryota</taxon>
        <taxon>Metazoa</taxon>
        <taxon>Hemichordata</taxon>
        <taxon>Enteropneusta</taxon>
        <taxon>Harrimaniidae</taxon>
        <taxon>Saccoglossus</taxon>
    </lineage>
</organism>
<evidence type="ECO:0000313" key="1">
    <source>
        <dbReference type="Proteomes" id="UP000694865"/>
    </source>
</evidence>
<proteinExistence type="predicted"/>
<evidence type="ECO:0000313" key="2">
    <source>
        <dbReference type="RefSeq" id="XP_002732601.1"/>
    </source>
</evidence>
<name>A0ABM0GLK1_SACKO</name>
<reference evidence="2" key="1">
    <citation type="submission" date="2025-08" db="UniProtKB">
        <authorList>
            <consortium name="RefSeq"/>
        </authorList>
    </citation>
    <scope>IDENTIFICATION</scope>
    <source>
        <tissue evidence="2">Testes</tissue>
    </source>
</reference>
<dbReference type="Proteomes" id="UP000694865">
    <property type="component" value="Unplaced"/>
</dbReference>
<dbReference type="RefSeq" id="XP_002732601.1">
    <property type="nucleotide sequence ID" value="XM_002732555.2"/>
</dbReference>
<dbReference type="GeneID" id="100374460"/>
<gene>
    <name evidence="2" type="primary">LOC100374460</name>
</gene>
<protein>
    <submittedName>
        <fullName evidence="2">Uncharacterized protein LOC100374460</fullName>
    </submittedName>
</protein>
<keyword evidence="1" id="KW-1185">Reference proteome</keyword>
<accession>A0ABM0GLK1</accession>
<sequence length="300" mass="34641">MNRTNVFYEERHFNYERGIAHLCVERFMVVLYDDILPLCGRLGQESREQITSLTIEYIRSLQFSLEKQKKRVSDNKLLHDATQSFPLHRLTDEQRKWPRHPYVLLLEMIDLLHGFSDCDEIVLSRLLYYHEKLKPCEPGQRDRNNILESTTICQAKIDVPKIVSWGGSVPCKSLKKPYINGMMARGIFHKCIKEAIQVAMAAEESIKVKLQVVSSGKVFSTAYQLKRAWGKTRLQHLKFPCVSLVPPCTQCQQIYPTVKYHPSPTDHRPALWPFGNCAENYAFSRLINKAGASVIRPSTF</sequence>